<dbReference type="InterPro" id="IPR016040">
    <property type="entry name" value="NAD(P)-bd_dom"/>
</dbReference>
<name>A0AAQ3MCQ1_9PEZI</name>
<dbReference type="Proteomes" id="UP001303373">
    <property type="component" value="Chromosome 8"/>
</dbReference>
<dbReference type="SUPFAM" id="SSF51735">
    <property type="entry name" value="NAD(P)-binding Rossmann-fold domains"/>
    <property type="match status" value="1"/>
</dbReference>
<dbReference type="PANTHER" id="PTHR43162:SF1">
    <property type="entry name" value="PRESTALK A DIFFERENTIATION PROTEIN A"/>
    <property type="match status" value="1"/>
</dbReference>
<dbReference type="InterPro" id="IPR051604">
    <property type="entry name" value="Ergot_Alk_Oxidoreductase"/>
</dbReference>
<organism evidence="3 4">
    <name type="scientific">Acrodontium crateriforme</name>
    <dbReference type="NCBI Taxonomy" id="150365"/>
    <lineage>
        <taxon>Eukaryota</taxon>
        <taxon>Fungi</taxon>
        <taxon>Dikarya</taxon>
        <taxon>Ascomycota</taxon>
        <taxon>Pezizomycotina</taxon>
        <taxon>Dothideomycetes</taxon>
        <taxon>Dothideomycetidae</taxon>
        <taxon>Mycosphaerellales</taxon>
        <taxon>Teratosphaeriaceae</taxon>
        <taxon>Acrodontium</taxon>
    </lineage>
</organism>
<dbReference type="PANTHER" id="PTHR43162">
    <property type="match status" value="1"/>
</dbReference>
<sequence length="367" mass="39826">MAGQVQEKVIVFGPTGYVGSVVAKTSTKYGSKVTLAMRDTNKTIRGLSAEDEKDGNYTRIQADLTKADTVSDAVKKSGAKAAFVYLAHQATDGMASVWQALKDGGIEFVVFLSSFTVPDKAAQMEKVDPSDHISYVHTQAELALAKVFSEKEHVCVRPGYFATNALQQKLGILANDVRVIKPDLSFDYITPDDMGAVAGNILSKGQRDGQNIVPIFGPDLLSQREAFLKIGGALDREIRVSEATDEEALANLVAGGTPEPLAKVLVKTFRNMDGDFVSSKKLSKGQLNVEKYASRPALRLDDWVRANMDLFATEISDVATEMPESAPEPDVVLPEDEVKEEAEADDGKEPKEGEKKTYDDAEKDGKD</sequence>
<dbReference type="Pfam" id="PF13460">
    <property type="entry name" value="NAD_binding_10"/>
    <property type="match status" value="1"/>
</dbReference>
<accession>A0AAQ3MCQ1</accession>
<dbReference type="Gene3D" id="3.40.50.720">
    <property type="entry name" value="NAD(P)-binding Rossmann-like Domain"/>
    <property type="match status" value="1"/>
</dbReference>
<reference evidence="3 4" key="1">
    <citation type="submission" date="2023-11" db="EMBL/GenBank/DDBJ databases">
        <title>An acidophilic fungus is an integral part of prey digestion in a carnivorous sundew plant.</title>
        <authorList>
            <person name="Tsai I.J."/>
        </authorList>
    </citation>
    <scope>NUCLEOTIDE SEQUENCE [LARGE SCALE GENOMIC DNA]</scope>
    <source>
        <strain evidence="3">169a</strain>
    </source>
</reference>
<evidence type="ECO:0000313" key="4">
    <source>
        <dbReference type="Proteomes" id="UP001303373"/>
    </source>
</evidence>
<feature type="compositionally biased region" description="Basic and acidic residues" evidence="1">
    <location>
        <begin position="345"/>
        <end position="367"/>
    </location>
</feature>
<evidence type="ECO:0000313" key="3">
    <source>
        <dbReference type="EMBL" id="WPH02702.1"/>
    </source>
</evidence>
<dbReference type="EMBL" id="CP138587">
    <property type="protein sequence ID" value="WPH02702.1"/>
    <property type="molecule type" value="Genomic_DNA"/>
</dbReference>
<evidence type="ECO:0000259" key="2">
    <source>
        <dbReference type="Pfam" id="PF13460"/>
    </source>
</evidence>
<feature type="region of interest" description="Disordered" evidence="1">
    <location>
        <begin position="319"/>
        <end position="367"/>
    </location>
</feature>
<proteinExistence type="predicted"/>
<protein>
    <recommendedName>
        <fullName evidence="2">NAD(P)-binding domain-containing protein</fullName>
    </recommendedName>
</protein>
<keyword evidence="4" id="KW-1185">Reference proteome</keyword>
<dbReference type="InterPro" id="IPR036291">
    <property type="entry name" value="NAD(P)-bd_dom_sf"/>
</dbReference>
<feature type="domain" description="NAD(P)-binding" evidence="2">
    <location>
        <begin position="13"/>
        <end position="176"/>
    </location>
</feature>
<feature type="compositionally biased region" description="Acidic residues" evidence="1">
    <location>
        <begin position="333"/>
        <end position="344"/>
    </location>
</feature>
<dbReference type="AlphaFoldDB" id="A0AAQ3MCQ1"/>
<gene>
    <name evidence="3" type="ORF">R9X50_00556900</name>
</gene>
<evidence type="ECO:0000256" key="1">
    <source>
        <dbReference type="SAM" id="MobiDB-lite"/>
    </source>
</evidence>